<organism evidence="1 2">
    <name type="scientific">Amycolatopsis deserti</name>
    <dbReference type="NCBI Taxonomy" id="185696"/>
    <lineage>
        <taxon>Bacteria</taxon>
        <taxon>Bacillati</taxon>
        <taxon>Actinomycetota</taxon>
        <taxon>Actinomycetes</taxon>
        <taxon>Pseudonocardiales</taxon>
        <taxon>Pseudonocardiaceae</taxon>
        <taxon>Amycolatopsis</taxon>
    </lineage>
</organism>
<reference evidence="2" key="1">
    <citation type="journal article" date="2019" name="Int. J. Syst. Evol. Microbiol.">
        <title>The Global Catalogue of Microorganisms (GCM) 10K type strain sequencing project: providing services to taxonomists for standard genome sequencing and annotation.</title>
        <authorList>
            <consortium name="The Broad Institute Genomics Platform"/>
            <consortium name="The Broad Institute Genome Sequencing Center for Infectious Disease"/>
            <person name="Wu L."/>
            <person name="Ma J."/>
        </authorList>
    </citation>
    <scope>NUCLEOTIDE SEQUENCE [LARGE SCALE GENOMIC DNA]</scope>
    <source>
        <strain evidence="2">CGMCC 4.7677</strain>
    </source>
</reference>
<dbReference type="EMBL" id="BNAU01000002">
    <property type="protein sequence ID" value="GHE88613.1"/>
    <property type="molecule type" value="Genomic_DNA"/>
</dbReference>
<keyword evidence="2" id="KW-1185">Reference proteome</keyword>
<accession>A0ABQ3IQA2</accession>
<sequence>MYLARSHGTIVYAGMAGERSGRGIRGRLAVYASGKGAVSGLGEAAFNRALANPVWACARLAALEAGQVQTGKQ</sequence>
<proteinExistence type="predicted"/>
<protein>
    <submittedName>
        <fullName evidence="1">Uncharacterized protein</fullName>
    </submittedName>
</protein>
<name>A0ABQ3IQA2_9PSEU</name>
<dbReference type="Proteomes" id="UP000605897">
    <property type="component" value="Unassembled WGS sequence"/>
</dbReference>
<gene>
    <name evidence="1" type="ORF">GCM10017786_20770</name>
</gene>
<dbReference type="RefSeq" id="WP_191244297.1">
    <property type="nucleotide sequence ID" value="NZ_BNAU01000002.1"/>
</dbReference>
<evidence type="ECO:0000313" key="1">
    <source>
        <dbReference type="EMBL" id="GHE88613.1"/>
    </source>
</evidence>
<evidence type="ECO:0000313" key="2">
    <source>
        <dbReference type="Proteomes" id="UP000605897"/>
    </source>
</evidence>
<comment type="caution">
    <text evidence="1">The sequence shown here is derived from an EMBL/GenBank/DDBJ whole genome shotgun (WGS) entry which is preliminary data.</text>
</comment>